<dbReference type="Proteomes" id="UP000217199">
    <property type="component" value="Unassembled WGS sequence"/>
</dbReference>
<dbReference type="EC" id="3.4.21.105" evidence="10"/>
<feature type="transmembrane region" description="Helical" evidence="10">
    <location>
        <begin position="404"/>
        <end position="423"/>
    </location>
</feature>
<dbReference type="InterPro" id="IPR022764">
    <property type="entry name" value="Peptidase_S54_rhomboid_dom"/>
</dbReference>
<keyword evidence="7 10" id="KW-0720">Serine protease</keyword>
<keyword evidence="5 10" id="KW-0812">Transmembrane</keyword>
<dbReference type="Pfam" id="PF01694">
    <property type="entry name" value="Rhomboid"/>
    <property type="match status" value="1"/>
</dbReference>
<evidence type="ECO:0000256" key="10">
    <source>
        <dbReference type="RuleBase" id="RU362115"/>
    </source>
</evidence>
<proteinExistence type="inferred from homology"/>
<keyword evidence="8 10" id="KW-1133">Transmembrane helix</keyword>
<keyword evidence="14" id="KW-1185">Reference proteome</keyword>
<evidence type="ECO:0000256" key="7">
    <source>
        <dbReference type="ARBA" id="ARBA00022825"/>
    </source>
</evidence>
<keyword evidence="4 10" id="KW-0645">Protease</keyword>
<feature type="compositionally biased region" description="Low complexity" evidence="11">
    <location>
        <begin position="91"/>
        <end position="102"/>
    </location>
</feature>
<feature type="transmembrane region" description="Helical" evidence="10">
    <location>
        <begin position="204"/>
        <end position="224"/>
    </location>
</feature>
<evidence type="ECO:0000256" key="8">
    <source>
        <dbReference type="ARBA" id="ARBA00022989"/>
    </source>
</evidence>
<evidence type="ECO:0000256" key="4">
    <source>
        <dbReference type="ARBA" id="ARBA00022670"/>
    </source>
</evidence>
<feature type="transmembrane region" description="Helical" evidence="10">
    <location>
        <begin position="429"/>
        <end position="446"/>
    </location>
</feature>
<protein>
    <recommendedName>
        <fullName evidence="10">Rhomboid-type serine protease</fullName>
        <ecNumber evidence="10">3.4.21.105</ecNumber>
    </recommendedName>
</protein>
<evidence type="ECO:0000256" key="9">
    <source>
        <dbReference type="ARBA" id="ARBA00023136"/>
    </source>
</evidence>
<dbReference type="AlphaFoldDB" id="A0A286US04"/>
<evidence type="ECO:0000256" key="2">
    <source>
        <dbReference type="ARBA" id="ARBA00004141"/>
    </source>
</evidence>
<evidence type="ECO:0000256" key="6">
    <source>
        <dbReference type="ARBA" id="ARBA00022801"/>
    </source>
</evidence>
<feature type="compositionally biased region" description="Polar residues" evidence="11">
    <location>
        <begin position="72"/>
        <end position="88"/>
    </location>
</feature>
<keyword evidence="9 10" id="KW-0472">Membrane</keyword>
<feature type="domain" description="Peptidase S54 rhomboid" evidence="12">
    <location>
        <begin position="306"/>
        <end position="443"/>
    </location>
</feature>
<name>A0A286US04_9AGAM</name>
<accession>A0A286US04</accession>
<evidence type="ECO:0000256" key="3">
    <source>
        <dbReference type="ARBA" id="ARBA00009045"/>
    </source>
</evidence>
<evidence type="ECO:0000256" key="5">
    <source>
        <dbReference type="ARBA" id="ARBA00022692"/>
    </source>
</evidence>
<keyword evidence="6 10" id="KW-0378">Hydrolase</keyword>
<dbReference type="GO" id="GO:0016020">
    <property type="term" value="C:membrane"/>
    <property type="evidence" value="ECO:0007669"/>
    <property type="project" value="UniProtKB-SubCell"/>
</dbReference>
<dbReference type="GO" id="GO:0004252">
    <property type="term" value="F:serine-type endopeptidase activity"/>
    <property type="evidence" value="ECO:0007669"/>
    <property type="project" value="InterPro"/>
</dbReference>
<dbReference type="PANTHER" id="PTHR22936:SF69">
    <property type="entry name" value="RHOMBOID-LIKE PROTEIN"/>
    <property type="match status" value="1"/>
</dbReference>
<evidence type="ECO:0000256" key="1">
    <source>
        <dbReference type="ARBA" id="ARBA00000156"/>
    </source>
</evidence>
<comment type="catalytic activity">
    <reaction evidence="1 10">
        <text>Cleaves type-1 transmembrane domains using a catalytic dyad composed of serine and histidine that are contributed by different transmembrane domains.</text>
        <dbReference type="EC" id="3.4.21.105"/>
    </reaction>
</comment>
<dbReference type="PANTHER" id="PTHR22936">
    <property type="entry name" value="RHOMBOID-RELATED"/>
    <property type="match status" value="1"/>
</dbReference>
<evidence type="ECO:0000313" key="14">
    <source>
        <dbReference type="Proteomes" id="UP000217199"/>
    </source>
</evidence>
<dbReference type="OrthoDB" id="2146116at2759"/>
<dbReference type="EMBL" id="NBII01000002">
    <property type="protein sequence ID" value="PAV22347.1"/>
    <property type="molecule type" value="Genomic_DNA"/>
</dbReference>
<feature type="region of interest" description="Disordered" evidence="11">
    <location>
        <begin position="1"/>
        <end position="29"/>
    </location>
</feature>
<comment type="subcellular location">
    <subcellularLocation>
        <location evidence="2 10">Membrane</location>
        <topology evidence="2 10">Multi-pass membrane protein</topology>
    </subcellularLocation>
</comment>
<feature type="region of interest" description="Disordered" evidence="11">
    <location>
        <begin position="69"/>
        <end position="152"/>
    </location>
</feature>
<organism evidence="13 14">
    <name type="scientific">Pyrrhoderma noxium</name>
    <dbReference type="NCBI Taxonomy" id="2282107"/>
    <lineage>
        <taxon>Eukaryota</taxon>
        <taxon>Fungi</taxon>
        <taxon>Dikarya</taxon>
        <taxon>Basidiomycota</taxon>
        <taxon>Agaricomycotina</taxon>
        <taxon>Agaricomycetes</taxon>
        <taxon>Hymenochaetales</taxon>
        <taxon>Hymenochaetaceae</taxon>
        <taxon>Pyrrhoderma</taxon>
    </lineage>
</organism>
<sequence length="521" mass="57445">MASPHKQVNFEPEYSSYRPPAYDPFDTNSPQLDAKFDAATIASRATSGVVAYQKPTTLNALGETEAEEMASSYRSAPSVYSHTSTQDGRLSRQTSSASQARRNMTSPRPNLGDVEEEYTPYSDQGKNIRTDDDDNPLVQNAADMGRSDKKKAMDDLEYQDPYSKNGGLMADPKQESAVQRFFGGRYPIEQRIENKKRGIGRQRYPFVVWILSLIMVAVCIYELVKNSQEQGTPVSFKPTVNPMLGPSESALIVLGARFPPCMKDVPDVPVTLELACMNDTANPPDEVCPISDLCAFGGIKDGETPNQWFRFITPIFLHAGIIHIILNLIAQMLVSAQLEREMGSGGFFLVYFAAGIFGNILGGNFALVGVPSVGASGAIFGTVAVAWVDLFAHWKYQYKPKTKLVYMIIELIIGVAMGFIPYVDNFAHLGGFLMGLLVGMIFYPVISETKRHKAITWGFRIAAIPLVIVLFVVLTRNFYTTDPSAACSWCRYLSCIPTSSNNHCKGTGITTTTTTTRRLFL</sequence>
<comment type="function">
    <text evidence="10">Serine protease involved in intramembrane proteolysis.</text>
</comment>
<comment type="caution">
    <text evidence="13">The sequence shown here is derived from an EMBL/GenBank/DDBJ whole genome shotgun (WGS) entry which is preliminary data.</text>
</comment>
<feature type="transmembrane region" description="Helical" evidence="10">
    <location>
        <begin position="458"/>
        <end position="479"/>
    </location>
</feature>
<dbReference type="GO" id="GO:0006508">
    <property type="term" value="P:proteolysis"/>
    <property type="evidence" value="ECO:0007669"/>
    <property type="project" value="UniProtKB-KW"/>
</dbReference>
<gene>
    <name evidence="13" type="ORF">PNOK_0230400</name>
</gene>
<dbReference type="InParanoid" id="A0A286US04"/>
<dbReference type="Gene3D" id="1.20.1540.10">
    <property type="entry name" value="Rhomboid-like"/>
    <property type="match status" value="1"/>
</dbReference>
<evidence type="ECO:0000313" key="13">
    <source>
        <dbReference type="EMBL" id="PAV22347.1"/>
    </source>
</evidence>
<evidence type="ECO:0000256" key="11">
    <source>
        <dbReference type="SAM" id="MobiDB-lite"/>
    </source>
</evidence>
<dbReference type="InterPro" id="IPR002610">
    <property type="entry name" value="Peptidase_S54_rhomboid-like"/>
</dbReference>
<reference evidence="13 14" key="1">
    <citation type="journal article" date="2017" name="Mol. Ecol.">
        <title>Comparative and population genomic landscape of Phellinus noxius: A hypervariable fungus causing root rot in trees.</title>
        <authorList>
            <person name="Chung C.L."/>
            <person name="Lee T.J."/>
            <person name="Akiba M."/>
            <person name="Lee H.H."/>
            <person name="Kuo T.H."/>
            <person name="Liu D."/>
            <person name="Ke H.M."/>
            <person name="Yokoi T."/>
            <person name="Roa M.B."/>
            <person name="Lu M.J."/>
            <person name="Chang Y.Y."/>
            <person name="Ann P.J."/>
            <person name="Tsai J.N."/>
            <person name="Chen C.Y."/>
            <person name="Tzean S.S."/>
            <person name="Ota Y."/>
            <person name="Hattori T."/>
            <person name="Sahashi N."/>
            <person name="Liou R.F."/>
            <person name="Kikuchi T."/>
            <person name="Tsai I.J."/>
        </authorList>
    </citation>
    <scope>NUCLEOTIDE SEQUENCE [LARGE SCALE GENOMIC DNA]</scope>
    <source>
        <strain evidence="13 14">FFPRI411160</strain>
    </source>
</reference>
<dbReference type="STRING" id="2282107.A0A286US04"/>
<dbReference type="SUPFAM" id="SSF144091">
    <property type="entry name" value="Rhomboid-like"/>
    <property type="match status" value="1"/>
</dbReference>
<feature type="transmembrane region" description="Helical" evidence="10">
    <location>
        <begin position="315"/>
        <end position="334"/>
    </location>
</feature>
<comment type="similarity">
    <text evidence="3 10">Belongs to the peptidase S54 family.</text>
</comment>
<dbReference type="InterPro" id="IPR035952">
    <property type="entry name" value="Rhomboid-like_sf"/>
</dbReference>
<feature type="transmembrane region" description="Helical" evidence="10">
    <location>
        <begin position="373"/>
        <end position="392"/>
    </location>
</feature>
<evidence type="ECO:0000259" key="12">
    <source>
        <dbReference type="Pfam" id="PF01694"/>
    </source>
</evidence>
<feature type="transmembrane region" description="Helical" evidence="10">
    <location>
        <begin position="346"/>
        <end position="367"/>
    </location>
</feature>